<accession>A0ABY8I452</accession>
<dbReference type="EMBL" id="CP121464">
    <property type="protein sequence ID" value="WFR79651.1"/>
    <property type="molecule type" value="Genomic_DNA"/>
</dbReference>
<evidence type="ECO:0000313" key="2">
    <source>
        <dbReference type="Proteomes" id="UP001219584"/>
    </source>
</evidence>
<keyword evidence="2" id="KW-1185">Reference proteome</keyword>
<gene>
    <name evidence="1" type="ORF">P9875_00260</name>
</gene>
<protein>
    <submittedName>
        <fullName evidence="1">Uncharacterized protein</fullName>
    </submittedName>
</protein>
<organism evidence="1 2">
    <name type="scientific">Janthinobacterium rivuli</name>
    <dbReference type="NCBI Taxonomy" id="2751478"/>
    <lineage>
        <taxon>Bacteria</taxon>
        <taxon>Pseudomonadati</taxon>
        <taxon>Pseudomonadota</taxon>
        <taxon>Betaproteobacteria</taxon>
        <taxon>Burkholderiales</taxon>
        <taxon>Oxalobacteraceae</taxon>
        <taxon>Janthinobacterium</taxon>
    </lineage>
</organism>
<sequence length="141" mass="15961">MLKWEYINQNRAACFCEYATGFINGREVLVVKQTAHSKTAIMNMMEEITSGLLAGPLRATDATQLRVFTFCPSEKPSEPQWQEVSFGTIVRRPTEQGLVQAIINSLFPLKQPYVVSEAQWDRVSSAIQVQLENIDPDRLAR</sequence>
<dbReference type="Proteomes" id="UP001219584">
    <property type="component" value="Chromosome"/>
</dbReference>
<name>A0ABY8I452_9BURK</name>
<reference evidence="1 2" key="1">
    <citation type="submission" date="2023-04" db="EMBL/GenBank/DDBJ databases">
        <title>Nanopore sequencing of Janthinobacterium from water.</title>
        <authorList>
            <person name="Ciuchcinski K."/>
            <person name="Rokowska A."/>
            <person name="Dziewit L."/>
        </authorList>
    </citation>
    <scope>NUCLEOTIDE SEQUENCE [LARGE SCALE GENOMIC DNA]</scope>
    <source>
        <strain evidence="1 2">DEMB2</strain>
    </source>
</reference>
<evidence type="ECO:0000313" key="1">
    <source>
        <dbReference type="EMBL" id="WFR79651.1"/>
    </source>
</evidence>
<proteinExistence type="predicted"/>
<dbReference type="RefSeq" id="WP_035823010.1">
    <property type="nucleotide sequence ID" value="NZ_CP121464.1"/>
</dbReference>